<evidence type="ECO:0000256" key="1">
    <source>
        <dbReference type="SAM" id="Phobius"/>
    </source>
</evidence>
<feature type="transmembrane region" description="Helical" evidence="1">
    <location>
        <begin position="35"/>
        <end position="55"/>
    </location>
</feature>
<reference evidence="4" key="1">
    <citation type="submission" date="2016-04" db="EMBL/GenBank/DDBJ databases">
        <authorList>
            <person name="Strapagiel D."/>
            <person name="Borowka P."/>
            <person name="Marciniak B."/>
            <person name="Bakula Z."/>
            <person name="Van Ingen J."/>
            <person name="Safianowska A."/>
            <person name="Dziadek J."/>
            <person name="Jagielski T."/>
        </authorList>
    </citation>
    <scope>NUCLEOTIDE SEQUENCE [LARGE SCALE GENOMIC DNA]</scope>
    <source>
        <strain evidence="4">1010001458</strain>
    </source>
</reference>
<evidence type="ECO:0000313" key="3">
    <source>
        <dbReference type="EMBL" id="KZS63434.1"/>
    </source>
</evidence>
<feature type="domain" description="Transposase DDE" evidence="2">
    <location>
        <begin position="6"/>
        <end position="115"/>
    </location>
</feature>
<protein>
    <recommendedName>
        <fullName evidence="2">Transposase DDE domain-containing protein</fullName>
    </recommendedName>
</protein>
<comment type="caution">
    <text evidence="3">The sequence shown here is derived from an EMBL/GenBank/DDBJ whole genome shotgun (WGS) entry which is preliminary data.</text>
</comment>
<evidence type="ECO:0000313" key="4">
    <source>
        <dbReference type="Proteomes" id="UP000077342"/>
    </source>
</evidence>
<organism evidence="3 4">
    <name type="scientific">Mycobacterium ostraviense</name>
    <dbReference type="NCBI Taxonomy" id="2738409"/>
    <lineage>
        <taxon>Bacteria</taxon>
        <taxon>Bacillati</taxon>
        <taxon>Actinomycetota</taxon>
        <taxon>Actinomycetes</taxon>
        <taxon>Mycobacteriales</taxon>
        <taxon>Mycobacteriaceae</taxon>
        <taxon>Mycobacterium</taxon>
    </lineage>
</organism>
<keyword evidence="4" id="KW-1185">Reference proteome</keyword>
<dbReference type="RefSeq" id="WP_075510253.1">
    <property type="nucleotide sequence ID" value="NZ_CP089224.1"/>
</dbReference>
<name>A0A162D6W5_9MYCO</name>
<evidence type="ECO:0000259" key="2">
    <source>
        <dbReference type="Pfam" id="PF13701"/>
    </source>
</evidence>
<dbReference type="EMBL" id="LWCI01000099">
    <property type="protein sequence ID" value="KZS63434.1"/>
    <property type="molecule type" value="Genomic_DNA"/>
</dbReference>
<dbReference type="InterPro" id="IPR025668">
    <property type="entry name" value="Tnp_DDE_dom"/>
</dbReference>
<keyword evidence="1" id="KW-0812">Transmembrane</keyword>
<dbReference type="Proteomes" id="UP000077342">
    <property type="component" value="Unassembled WGS sequence"/>
</dbReference>
<dbReference type="Pfam" id="PF13701">
    <property type="entry name" value="DDE_Tnp_1_4"/>
    <property type="match status" value="1"/>
</dbReference>
<gene>
    <name evidence="3" type="ORF">A4G28_11605</name>
</gene>
<keyword evidence="1" id="KW-1133">Transmembrane helix</keyword>
<keyword evidence="1" id="KW-0472">Membrane</keyword>
<sequence length="117" mass="13754">MACAHDRCDQENVIEQLKNGVNALRMPLYDLVSNWAYMVIAALAWNIKSWFAMMLHRKTDRRDMIGMEFRRFCTQDILIPAMVIHRARGITIRIIGYHPALDRFFSAFSTIERTRYG</sequence>
<accession>A0A162D6W5</accession>
<proteinExistence type="predicted"/>
<dbReference type="AlphaFoldDB" id="A0A162D6W5"/>